<sequence>MESVVIVLIIVVLAMMRYAQHIKHGYQYVDRQAAPVKAKVLPVPQAYRDILQKYFKYYQALSPSAKLTFERKVTLFVYSKQFIPRMIDSITLEAKVLIAASAVQLTFGLPDHPLQHFNKILVYPNDYYSGITKRYHKGEVNPRFGIIVLSWQSFIDGYINPNDAFNVGLHEMAHALRLESMMREESQVFDENLFDTFDDYADHICLQMEIIPNKIIRPYACTNRHEFFSVAVENFFERPAQFKAELPEVYGILGKLLRQDPLNLK</sequence>
<comment type="caution">
    <text evidence="1">The sequence shown here is derived from an EMBL/GenBank/DDBJ whole genome shotgun (WGS) entry which is preliminary data.</text>
</comment>
<protein>
    <submittedName>
        <fullName evidence="1">DgsA anti-repressor MtfA</fullName>
    </submittedName>
</protein>
<organism evidence="1 2">
    <name type="scientific">Pseudochryseolinea flava</name>
    <dbReference type="NCBI Taxonomy" id="2059302"/>
    <lineage>
        <taxon>Bacteria</taxon>
        <taxon>Pseudomonadati</taxon>
        <taxon>Bacteroidota</taxon>
        <taxon>Cytophagia</taxon>
        <taxon>Cytophagales</taxon>
        <taxon>Fulvivirgaceae</taxon>
        <taxon>Pseudochryseolinea</taxon>
    </lineage>
</organism>
<name>A0A364Y721_9BACT</name>
<accession>A0A364Y721</accession>
<dbReference type="EMBL" id="QMFY01000001">
    <property type="protein sequence ID" value="RAW02777.1"/>
    <property type="molecule type" value="Genomic_DNA"/>
</dbReference>
<dbReference type="GO" id="GO:0004177">
    <property type="term" value="F:aminopeptidase activity"/>
    <property type="evidence" value="ECO:0007669"/>
    <property type="project" value="TreeGrafter"/>
</dbReference>
<dbReference type="InterPro" id="IPR010384">
    <property type="entry name" value="MtfA_fam"/>
</dbReference>
<dbReference type="InterPro" id="IPR042252">
    <property type="entry name" value="MtfA_N"/>
</dbReference>
<dbReference type="CDD" id="cd20170">
    <property type="entry name" value="Peptidase_M90-like"/>
    <property type="match status" value="1"/>
</dbReference>
<proteinExistence type="predicted"/>
<evidence type="ECO:0000313" key="2">
    <source>
        <dbReference type="Proteomes" id="UP000251889"/>
    </source>
</evidence>
<dbReference type="PANTHER" id="PTHR30164:SF2">
    <property type="entry name" value="PROTEIN MTFA"/>
    <property type="match status" value="1"/>
</dbReference>
<reference evidence="1 2" key="1">
    <citation type="submission" date="2018-06" db="EMBL/GenBank/DDBJ databases">
        <title>Chryseolinea flavus sp. nov., a member of the phylum Bacteroidetes isolated from soil.</title>
        <authorList>
            <person name="Li Y."/>
            <person name="Wang J."/>
        </authorList>
    </citation>
    <scope>NUCLEOTIDE SEQUENCE [LARGE SCALE GENOMIC DNA]</scope>
    <source>
        <strain evidence="1 2">SDU1-6</strain>
    </source>
</reference>
<dbReference type="Gene3D" id="1.10.472.150">
    <property type="entry name" value="Glucose-regulated metallo-peptidase M90, N-terminal domain"/>
    <property type="match status" value="1"/>
</dbReference>
<dbReference type="GO" id="GO:0008237">
    <property type="term" value="F:metallopeptidase activity"/>
    <property type="evidence" value="ECO:0007669"/>
    <property type="project" value="InterPro"/>
</dbReference>
<dbReference type="SUPFAM" id="SSF55486">
    <property type="entry name" value="Metalloproteases ('zincins'), catalytic domain"/>
    <property type="match status" value="1"/>
</dbReference>
<dbReference type="Proteomes" id="UP000251889">
    <property type="component" value="Unassembled WGS sequence"/>
</dbReference>
<dbReference type="RefSeq" id="WP_112744992.1">
    <property type="nucleotide sequence ID" value="NZ_QMFY01000001.1"/>
</dbReference>
<dbReference type="GO" id="GO:0005829">
    <property type="term" value="C:cytosol"/>
    <property type="evidence" value="ECO:0007669"/>
    <property type="project" value="TreeGrafter"/>
</dbReference>
<dbReference type="InterPro" id="IPR024079">
    <property type="entry name" value="MetalloPept_cat_dom_sf"/>
</dbReference>
<dbReference type="PANTHER" id="PTHR30164">
    <property type="entry name" value="MTFA PEPTIDASE"/>
    <property type="match status" value="1"/>
</dbReference>
<dbReference type="OrthoDB" id="9786424at2"/>
<dbReference type="Gene3D" id="3.40.390.10">
    <property type="entry name" value="Collagenase (Catalytic Domain)"/>
    <property type="match status" value="1"/>
</dbReference>
<evidence type="ECO:0000313" key="1">
    <source>
        <dbReference type="EMBL" id="RAW02777.1"/>
    </source>
</evidence>
<dbReference type="Pfam" id="PF06167">
    <property type="entry name" value="Peptidase_M90"/>
    <property type="match status" value="1"/>
</dbReference>
<keyword evidence="2" id="KW-1185">Reference proteome</keyword>
<dbReference type="AlphaFoldDB" id="A0A364Y721"/>
<gene>
    <name evidence="1" type="ORF">DQQ10_01320</name>
</gene>